<dbReference type="Pfam" id="PF09092">
    <property type="entry name" value="Lyase_N"/>
    <property type="match status" value="1"/>
</dbReference>
<dbReference type="GO" id="GO:0006027">
    <property type="term" value="P:glycosaminoglycan catabolic process"/>
    <property type="evidence" value="ECO:0007669"/>
    <property type="project" value="InterPro"/>
</dbReference>
<evidence type="ECO:0000313" key="11">
    <source>
        <dbReference type="Proteomes" id="UP000823661"/>
    </source>
</evidence>
<dbReference type="InterPro" id="IPR011013">
    <property type="entry name" value="Gal_mutarotase_sf_dom"/>
</dbReference>
<feature type="domain" description="Lyase N-terminal" evidence="8">
    <location>
        <begin position="28"/>
        <end position="195"/>
    </location>
</feature>
<dbReference type="InterPro" id="IPR039174">
    <property type="entry name" value="Chondroitin_ABC_lyase"/>
</dbReference>
<comment type="caution">
    <text evidence="10">The sequence shown here is derived from an EMBL/GenBank/DDBJ whole genome shotgun (WGS) entry which is preliminary data.</text>
</comment>
<evidence type="ECO:0000256" key="3">
    <source>
        <dbReference type="ARBA" id="ARBA00011245"/>
    </source>
</evidence>
<dbReference type="Gene3D" id="2.60.220.10">
    <property type="entry name" value="Polysaccharide lyase family 8-like, C-terminal"/>
    <property type="match status" value="1"/>
</dbReference>
<dbReference type="InterPro" id="IPR015177">
    <property type="entry name" value="Lyase_catalyt"/>
</dbReference>
<proteinExistence type="inferred from homology"/>
<evidence type="ECO:0000259" key="8">
    <source>
        <dbReference type="Pfam" id="PF09092"/>
    </source>
</evidence>
<reference evidence="10" key="2">
    <citation type="journal article" date="2021" name="PeerJ">
        <title>Extensive microbial diversity within the chicken gut microbiome revealed by metagenomics and culture.</title>
        <authorList>
            <person name="Gilroy R."/>
            <person name="Ravi A."/>
            <person name="Getino M."/>
            <person name="Pursley I."/>
            <person name="Horton D.L."/>
            <person name="Alikhan N.F."/>
            <person name="Baker D."/>
            <person name="Gharbi K."/>
            <person name="Hall N."/>
            <person name="Watson M."/>
            <person name="Adriaenssens E.M."/>
            <person name="Foster-Nyarko E."/>
            <person name="Jarju S."/>
            <person name="Secka A."/>
            <person name="Antonio M."/>
            <person name="Oren A."/>
            <person name="Chaudhuri R.R."/>
            <person name="La Ragione R."/>
            <person name="Hildebrand F."/>
            <person name="Pallen M.J."/>
        </authorList>
    </citation>
    <scope>NUCLEOTIDE SEQUENCE</scope>
    <source>
        <strain evidence="10">B1-20833</strain>
    </source>
</reference>
<dbReference type="InterPro" id="IPR014718">
    <property type="entry name" value="GH-type_carb-bd"/>
</dbReference>
<dbReference type="PANTHER" id="PTHR37322">
    <property type="match status" value="1"/>
</dbReference>
<feature type="domain" description="Lyase catalytic" evidence="9">
    <location>
        <begin position="223"/>
        <end position="560"/>
    </location>
</feature>
<dbReference type="Pfam" id="PF09093">
    <property type="entry name" value="Lyase_catalyt"/>
    <property type="match status" value="1"/>
</dbReference>
<dbReference type="Gene3D" id="2.60.120.430">
    <property type="entry name" value="Galactose-binding lectin"/>
    <property type="match status" value="1"/>
</dbReference>
<dbReference type="SUPFAM" id="SSF49863">
    <property type="entry name" value="Hyaluronate lyase-like, C-terminal domain"/>
    <property type="match status" value="1"/>
</dbReference>
<dbReference type="SUPFAM" id="SSF48230">
    <property type="entry name" value="Chondroitin AC/alginate lyase"/>
    <property type="match status" value="1"/>
</dbReference>
<evidence type="ECO:0000259" key="7">
    <source>
        <dbReference type="Pfam" id="PF02278"/>
    </source>
</evidence>
<keyword evidence="5" id="KW-0456">Lyase</keyword>
<dbReference type="InterPro" id="IPR008979">
    <property type="entry name" value="Galactose-bd-like_sf"/>
</dbReference>
<reference evidence="10" key="1">
    <citation type="submission" date="2020-10" db="EMBL/GenBank/DDBJ databases">
        <authorList>
            <person name="Gilroy R."/>
        </authorList>
    </citation>
    <scope>NUCLEOTIDE SEQUENCE</scope>
    <source>
        <strain evidence="10">B1-20833</strain>
    </source>
</reference>
<dbReference type="GO" id="GO:0016837">
    <property type="term" value="F:carbon-oxygen lyase activity, acting on polysaccharides"/>
    <property type="evidence" value="ECO:0007669"/>
    <property type="project" value="TreeGrafter"/>
</dbReference>
<feature type="domain" description="Polysaccharide lyase family 8 central" evidence="7">
    <location>
        <begin position="596"/>
        <end position="845"/>
    </location>
</feature>
<name>A0A9D9ER17_9BACT</name>
<dbReference type="GO" id="GO:0042597">
    <property type="term" value="C:periplasmic space"/>
    <property type="evidence" value="ECO:0007669"/>
    <property type="project" value="TreeGrafter"/>
</dbReference>
<dbReference type="Gene3D" id="2.70.98.10">
    <property type="match status" value="1"/>
</dbReference>
<evidence type="ECO:0000259" key="9">
    <source>
        <dbReference type="Pfam" id="PF09093"/>
    </source>
</evidence>
<evidence type="ECO:0000256" key="4">
    <source>
        <dbReference type="ARBA" id="ARBA00022837"/>
    </source>
</evidence>
<sequence>MNRRFFTVLLSLMLISGAAEAAINSQHNFEDGVPGFVKAEGQGTVTSSDEKFKDGSRSLKFEWSGPASLVFSDFLDMEASMKVNGAGIIVWIYNTVPADSPMRFTFWNWSGEEICHFDFNAGFTGWRTAWVKYIDMLTPDGSRYGDRKAAERATNVAKMTVTMPESLSSGTVYIDRLSFRTAKLHDQITPDMQIPDNNNHLSRNMWHWCRLWEWEQNPPLEAAALTDEGRKMLDVVEERMDKVIASSNSSDNYVKNTLLKRADDMYAKYRLGRLPDGSVTGAPLLSDDEFNNALGEMRIRFVGQMIYYYAQDYYYTGNKGNLDKVFTAFDHAIDQGFAYGSGQGTNHHYGYQIRELYKGMWLLRDEIAAAGKLDEYVKVLEYWSGLAETRVPFVYGRDEILDSWHTLLDAKVISAMMTSDPAERYAKMKALGTWVSGSLSYSPGTLGGFKVDGTSFHHGGHYPAYSVGAFAAVGDFCHYTKDTDFVIGEDARRTFKHALLTMRDYCNLTDWGVGICGRHPFNGFIPKADIEAFASLALLGDLTDSGLGADPDLGGAYIYLGGAEPETLSALKKAGVSSASAAPEGFFVLNYAALGIHRRGDWMLSLKAYNSDVWSAEIYAADNRFGRYQSYGTAQLIGTGRPVSAKESGYSQEGWDWNRMPGATTIHLPFEMLDSPLKGTLMERNDSRFPGVSSLEGRNGVLAFTYVEKDRPNFCAGATATKSVFCFDNRIVFIGTGITNTSSYPTETTLYQLRLDDRMAEVDINEDWFDSFPLDYRFASEGQAVLTDTKGNVYILTDGAGLNVVKQTQTSPSDTKKKEGTGDFITAYIDHGVSPDNETYEYLMLVQPAGKDVNRYSKSLPYTVIRKDNSAHVVNDHATGITAYICYKEYDGAASSDAFQKLPKGKEAKPYLPVASIDAETIVMERTREDGLTVVSICTPDLGITKKAYTTPQPSQVIEKKVVVDGDWELAAPADNVRLAKDSGKTAITASCVDGQPVEFTLKRL</sequence>
<keyword evidence="4" id="KW-0106">Calcium</keyword>
<dbReference type="EMBL" id="JADIMI010000014">
    <property type="protein sequence ID" value="MBO8451555.1"/>
    <property type="molecule type" value="Genomic_DNA"/>
</dbReference>
<dbReference type="Gene3D" id="1.50.10.100">
    <property type="entry name" value="Chondroitin AC/alginate lyase"/>
    <property type="match status" value="1"/>
</dbReference>
<feature type="signal peptide" evidence="6">
    <location>
        <begin position="1"/>
        <end position="21"/>
    </location>
</feature>
<protein>
    <submittedName>
        <fullName evidence="10">Chondroitinase</fullName>
    </submittedName>
</protein>
<accession>A0A9D9ER17</accession>
<evidence type="ECO:0000256" key="6">
    <source>
        <dbReference type="SAM" id="SignalP"/>
    </source>
</evidence>
<comment type="subunit">
    <text evidence="3">Monomer.</text>
</comment>
<evidence type="ECO:0000256" key="2">
    <source>
        <dbReference type="ARBA" id="ARBA00006699"/>
    </source>
</evidence>
<dbReference type="SUPFAM" id="SSF49785">
    <property type="entry name" value="Galactose-binding domain-like"/>
    <property type="match status" value="1"/>
</dbReference>
<dbReference type="SUPFAM" id="SSF74650">
    <property type="entry name" value="Galactose mutarotase-like"/>
    <property type="match status" value="1"/>
</dbReference>
<dbReference type="InterPro" id="IPR015176">
    <property type="entry name" value="Lyase_N"/>
</dbReference>
<dbReference type="PANTHER" id="PTHR37322:SF3">
    <property type="entry name" value="CHONDROITIN SULFATE ABC EXOLYASE"/>
    <property type="match status" value="1"/>
</dbReference>
<dbReference type="InterPro" id="IPR011071">
    <property type="entry name" value="Lyase_8-like_C"/>
</dbReference>
<dbReference type="GO" id="GO:0005975">
    <property type="term" value="P:carbohydrate metabolic process"/>
    <property type="evidence" value="ECO:0007669"/>
    <property type="project" value="InterPro"/>
</dbReference>
<evidence type="ECO:0000256" key="1">
    <source>
        <dbReference type="ARBA" id="ARBA00001913"/>
    </source>
</evidence>
<keyword evidence="6" id="KW-0732">Signal</keyword>
<gene>
    <name evidence="10" type="ORF">IAC06_01555</name>
</gene>
<dbReference type="GO" id="GO:0005576">
    <property type="term" value="C:extracellular region"/>
    <property type="evidence" value="ECO:0007669"/>
    <property type="project" value="InterPro"/>
</dbReference>
<dbReference type="GO" id="GO:0030246">
    <property type="term" value="F:carbohydrate binding"/>
    <property type="evidence" value="ECO:0007669"/>
    <property type="project" value="InterPro"/>
</dbReference>
<feature type="chain" id="PRO_5038440018" evidence="6">
    <location>
        <begin position="22"/>
        <end position="1005"/>
    </location>
</feature>
<comment type="similarity">
    <text evidence="2">Belongs to the polysaccharide lyase 8 family.</text>
</comment>
<dbReference type="Proteomes" id="UP000823661">
    <property type="component" value="Unassembled WGS sequence"/>
</dbReference>
<evidence type="ECO:0000256" key="5">
    <source>
        <dbReference type="ARBA" id="ARBA00023239"/>
    </source>
</evidence>
<evidence type="ECO:0000313" key="10">
    <source>
        <dbReference type="EMBL" id="MBO8451555.1"/>
    </source>
</evidence>
<dbReference type="InterPro" id="IPR008929">
    <property type="entry name" value="Chondroitin_lyas"/>
</dbReference>
<dbReference type="InterPro" id="IPR003159">
    <property type="entry name" value="Lyase_8_central_dom"/>
</dbReference>
<dbReference type="Pfam" id="PF02278">
    <property type="entry name" value="Lyase_8"/>
    <property type="match status" value="1"/>
</dbReference>
<comment type="cofactor">
    <cofactor evidence="1">
        <name>Ca(2+)</name>
        <dbReference type="ChEBI" id="CHEBI:29108"/>
    </cofactor>
</comment>
<dbReference type="AlphaFoldDB" id="A0A9D9ER17"/>
<organism evidence="10 11">
    <name type="scientific">Candidatus Cryptobacteroides intestinavium</name>
    <dbReference type="NCBI Taxonomy" id="2840766"/>
    <lineage>
        <taxon>Bacteria</taxon>
        <taxon>Pseudomonadati</taxon>
        <taxon>Bacteroidota</taxon>
        <taxon>Bacteroidia</taxon>
        <taxon>Bacteroidales</taxon>
        <taxon>Candidatus Cryptobacteroides</taxon>
    </lineage>
</organism>